<feature type="compositionally biased region" description="Low complexity" evidence="1">
    <location>
        <begin position="64"/>
        <end position="73"/>
    </location>
</feature>
<dbReference type="InterPro" id="IPR051675">
    <property type="entry name" value="Endo/Exo/Phosphatase_dom_1"/>
</dbReference>
<dbReference type="Pfam" id="PF12836">
    <property type="entry name" value="HHH_3"/>
    <property type="match status" value="1"/>
</dbReference>
<evidence type="ECO:0000256" key="1">
    <source>
        <dbReference type="SAM" id="MobiDB-lite"/>
    </source>
</evidence>
<feature type="region of interest" description="Disordered" evidence="1">
    <location>
        <begin position="152"/>
        <end position="179"/>
    </location>
</feature>
<keyword evidence="4" id="KW-1185">Reference proteome</keyword>
<dbReference type="InterPro" id="IPR010994">
    <property type="entry name" value="RuvA_2-like"/>
</dbReference>
<dbReference type="Proteomes" id="UP001501638">
    <property type="component" value="Unassembled WGS sequence"/>
</dbReference>
<feature type="domain" description="Helix-hairpin-helix DNA-binding motif class 1" evidence="2">
    <location>
        <begin position="275"/>
        <end position="294"/>
    </location>
</feature>
<dbReference type="SMART" id="SM00278">
    <property type="entry name" value="HhH1"/>
    <property type="match status" value="2"/>
</dbReference>
<dbReference type="InterPro" id="IPR003583">
    <property type="entry name" value="Hlx-hairpin-Hlx_DNA-bd_motif"/>
</dbReference>
<dbReference type="Pfam" id="PF10531">
    <property type="entry name" value="SLBB"/>
    <property type="match status" value="1"/>
</dbReference>
<dbReference type="InterPro" id="IPR019554">
    <property type="entry name" value="Soluble_ligand-bd"/>
</dbReference>
<proteinExistence type="predicted"/>
<dbReference type="Gene3D" id="3.10.560.10">
    <property type="entry name" value="Outer membrane lipoprotein wza domain like"/>
    <property type="match status" value="1"/>
</dbReference>
<reference evidence="3 4" key="1">
    <citation type="journal article" date="2019" name="Int. J. Syst. Evol. Microbiol.">
        <title>The Global Catalogue of Microorganisms (GCM) 10K type strain sequencing project: providing services to taxonomists for standard genome sequencing and annotation.</title>
        <authorList>
            <consortium name="The Broad Institute Genomics Platform"/>
            <consortium name="The Broad Institute Genome Sequencing Center for Infectious Disease"/>
            <person name="Wu L."/>
            <person name="Ma J."/>
        </authorList>
    </citation>
    <scope>NUCLEOTIDE SEQUENCE [LARGE SCALE GENOMIC DNA]</scope>
    <source>
        <strain evidence="3 4">JCM 6305</strain>
    </source>
</reference>
<protein>
    <recommendedName>
        <fullName evidence="2">Helix-hairpin-helix DNA-binding motif class 1 domain-containing protein</fullName>
    </recommendedName>
</protein>
<sequence length="327" mass="33467">MAGPEPRGPATGAASVAPPETGGGAGDPAPLSRAEAVAAAREAVRRARARRAAGERPPRRAAAREPVASEPVASGLVASEPVREPPVPNPVPEPGLSRRARLSEAVRERLPLWVRTRCGVEPRALAALALVLVVALGFAAHHFWTGRPQTVRAPEVESAASRPRPAPSPPPSAASAPGGRQLLVDVTGKVRRPGVHRLPAGARVADALRAAGGVRPGTDIEGLNRARPVIDGEQIVVGEPAAAAVVPAVPAEPGSPAGGGAPAGVPVSLNSATVDQLDALPGIGPVMARRIIDYRTEHGGFTSVEQLRDIDGIGERRFADLRPLVGP</sequence>
<feature type="compositionally biased region" description="Pro residues" evidence="1">
    <location>
        <begin position="84"/>
        <end position="93"/>
    </location>
</feature>
<dbReference type="SUPFAM" id="SSF47781">
    <property type="entry name" value="RuvA domain 2-like"/>
    <property type="match status" value="1"/>
</dbReference>
<name>A0ABN3JUJ7_9ACTN</name>
<evidence type="ECO:0000259" key="2">
    <source>
        <dbReference type="SMART" id="SM00278"/>
    </source>
</evidence>
<dbReference type="Gene3D" id="1.10.150.320">
    <property type="entry name" value="Photosystem II 12 kDa extrinsic protein"/>
    <property type="match status" value="1"/>
</dbReference>
<evidence type="ECO:0000313" key="3">
    <source>
        <dbReference type="EMBL" id="GAA2440721.1"/>
    </source>
</evidence>
<accession>A0ABN3JUJ7</accession>
<feature type="domain" description="Helix-hairpin-helix DNA-binding motif class 1" evidence="2">
    <location>
        <begin position="305"/>
        <end position="324"/>
    </location>
</feature>
<feature type="region of interest" description="Disordered" evidence="1">
    <location>
        <begin position="1"/>
        <end position="96"/>
    </location>
</feature>
<dbReference type="EMBL" id="BAAASZ010000020">
    <property type="protein sequence ID" value="GAA2440721.1"/>
    <property type="molecule type" value="Genomic_DNA"/>
</dbReference>
<organism evidence="3 4">
    <name type="scientific">Streptomyces macrosporus</name>
    <dbReference type="NCBI Taxonomy" id="44032"/>
    <lineage>
        <taxon>Bacteria</taxon>
        <taxon>Bacillati</taxon>
        <taxon>Actinomycetota</taxon>
        <taxon>Actinomycetes</taxon>
        <taxon>Kitasatosporales</taxon>
        <taxon>Streptomycetaceae</taxon>
        <taxon>Streptomyces</taxon>
    </lineage>
</organism>
<gene>
    <name evidence="3" type="ORF">GCM10010405_25110</name>
</gene>
<comment type="caution">
    <text evidence="3">The sequence shown here is derived from an EMBL/GenBank/DDBJ whole genome shotgun (WGS) entry which is preliminary data.</text>
</comment>
<dbReference type="PANTHER" id="PTHR21180">
    <property type="entry name" value="ENDONUCLEASE/EXONUCLEASE/PHOSPHATASE FAMILY DOMAIN-CONTAINING PROTEIN 1"/>
    <property type="match status" value="1"/>
</dbReference>
<evidence type="ECO:0000313" key="4">
    <source>
        <dbReference type="Proteomes" id="UP001501638"/>
    </source>
</evidence>
<dbReference type="PANTHER" id="PTHR21180:SF32">
    <property type="entry name" value="ENDONUCLEASE_EXONUCLEASE_PHOSPHATASE FAMILY DOMAIN-CONTAINING PROTEIN 1"/>
    <property type="match status" value="1"/>
</dbReference>